<dbReference type="GeneID" id="9061698"/>
<dbReference type="AlphaFoldDB" id="C5KKW4"/>
<name>C5KKW4_PERM5</name>
<dbReference type="Pfam" id="PF00225">
    <property type="entry name" value="Kinesin"/>
    <property type="match status" value="1"/>
</dbReference>
<dbReference type="GO" id="GO:0008017">
    <property type="term" value="F:microtubule binding"/>
    <property type="evidence" value="ECO:0007669"/>
    <property type="project" value="InterPro"/>
</dbReference>
<dbReference type="InterPro" id="IPR027417">
    <property type="entry name" value="P-loop_NTPase"/>
</dbReference>
<dbReference type="InterPro" id="IPR027640">
    <property type="entry name" value="Kinesin-like_fam"/>
</dbReference>
<keyword evidence="4" id="KW-1185">Reference proteome</keyword>
<reference evidence="3 4" key="1">
    <citation type="submission" date="2008-07" db="EMBL/GenBank/DDBJ databases">
        <authorList>
            <person name="El-Sayed N."/>
            <person name="Caler E."/>
            <person name="Inman J."/>
            <person name="Amedeo P."/>
            <person name="Hass B."/>
            <person name="Wortman J."/>
        </authorList>
    </citation>
    <scope>NUCLEOTIDE SEQUENCE [LARGE SCALE GENOMIC DNA]</scope>
    <source>
        <strain evidence="4">ATCC 50983 / TXsc</strain>
    </source>
</reference>
<keyword evidence="1" id="KW-0067">ATP-binding</keyword>
<comment type="similarity">
    <text evidence="1">Belongs to the TRAFAC class myosin-kinesin ATPase superfamily. Kinesin family.</text>
</comment>
<dbReference type="RefSeq" id="XP_002783083.1">
    <property type="nucleotide sequence ID" value="XM_002783037.1"/>
</dbReference>
<dbReference type="SUPFAM" id="SSF52540">
    <property type="entry name" value="P-loop containing nucleoside triphosphate hydrolases"/>
    <property type="match status" value="1"/>
</dbReference>
<gene>
    <name evidence="3" type="ORF">Pmar_PMAR016327</name>
</gene>
<dbReference type="GO" id="GO:0007018">
    <property type="term" value="P:microtubule-based movement"/>
    <property type="evidence" value="ECO:0007669"/>
    <property type="project" value="InterPro"/>
</dbReference>
<evidence type="ECO:0000313" key="3">
    <source>
        <dbReference type="EMBL" id="EER14879.1"/>
    </source>
</evidence>
<dbReference type="InterPro" id="IPR001752">
    <property type="entry name" value="Kinesin_motor_dom"/>
</dbReference>
<dbReference type="Gene3D" id="3.40.850.10">
    <property type="entry name" value="Kinesin motor domain"/>
    <property type="match status" value="1"/>
</dbReference>
<dbReference type="InterPro" id="IPR036961">
    <property type="entry name" value="Kinesin_motor_dom_sf"/>
</dbReference>
<proteinExistence type="inferred from homology"/>
<dbReference type="OMA" id="QMATDHE"/>
<accession>C5KKW4</accession>
<evidence type="ECO:0000256" key="1">
    <source>
        <dbReference type="PROSITE-ProRule" id="PRU00283"/>
    </source>
</evidence>
<dbReference type="PROSITE" id="PS50067">
    <property type="entry name" value="KINESIN_MOTOR_2"/>
    <property type="match status" value="1"/>
</dbReference>
<keyword evidence="1" id="KW-0547">Nucleotide-binding</keyword>
<dbReference type="OrthoDB" id="3176171at2759"/>
<feature type="binding site" evidence="1">
    <location>
        <begin position="2"/>
        <end position="9"/>
    </location>
    <ligand>
        <name>ATP</name>
        <dbReference type="ChEBI" id="CHEBI:30616"/>
    </ligand>
</feature>
<sequence>YGQTGSGKSYTMMGNDEEEGIIPRIIESLFESMKHDTTGETKVWVSYIEIYNERIQDLLSAGSKGILALQIFEHPKLGVVVPGISECPVESVEEV</sequence>
<feature type="non-terminal residue" evidence="3">
    <location>
        <position position="95"/>
    </location>
</feature>
<dbReference type="GO" id="GO:0005874">
    <property type="term" value="C:microtubule"/>
    <property type="evidence" value="ECO:0007669"/>
    <property type="project" value="TreeGrafter"/>
</dbReference>
<evidence type="ECO:0000313" key="4">
    <source>
        <dbReference type="Proteomes" id="UP000007800"/>
    </source>
</evidence>
<protein>
    <submittedName>
        <fullName evidence="3">Kinesin heavy chain, putative</fullName>
    </submittedName>
</protein>
<dbReference type="GO" id="GO:0016887">
    <property type="term" value="F:ATP hydrolysis activity"/>
    <property type="evidence" value="ECO:0007669"/>
    <property type="project" value="TreeGrafter"/>
</dbReference>
<dbReference type="GO" id="GO:0003777">
    <property type="term" value="F:microtubule motor activity"/>
    <property type="evidence" value="ECO:0007669"/>
    <property type="project" value="InterPro"/>
</dbReference>
<dbReference type="InParanoid" id="C5KKW4"/>
<dbReference type="GO" id="GO:0005871">
    <property type="term" value="C:kinesin complex"/>
    <property type="evidence" value="ECO:0007669"/>
    <property type="project" value="TreeGrafter"/>
</dbReference>
<keyword evidence="1" id="KW-0505">Motor protein</keyword>
<dbReference type="GO" id="GO:0005524">
    <property type="term" value="F:ATP binding"/>
    <property type="evidence" value="ECO:0007669"/>
    <property type="project" value="UniProtKB-UniRule"/>
</dbReference>
<evidence type="ECO:0000259" key="2">
    <source>
        <dbReference type="PROSITE" id="PS50067"/>
    </source>
</evidence>
<dbReference type="PANTHER" id="PTHR24115">
    <property type="entry name" value="KINESIN-RELATED"/>
    <property type="match status" value="1"/>
</dbReference>
<organism evidence="4">
    <name type="scientific">Perkinsus marinus (strain ATCC 50983 / TXsc)</name>
    <dbReference type="NCBI Taxonomy" id="423536"/>
    <lineage>
        <taxon>Eukaryota</taxon>
        <taxon>Sar</taxon>
        <taxon>Alveolata</taxon>
        <taxon>Perkinsozoa</taxon>
        <taxon>Perkinsea</taxon>
        <taxon>Perkinsida</taxon>
        <taxon>Perkinsidae</taxon>
        <taxon>Perkinsus</taxon>
    </lineage>
</organism>
<dbReference type="Proteomes" id="UP000007800">
    <property type="component" value="Unassembled WGS sequence"/>
</dbReference>
<feature type="non-terminal residue" evidence="3">
    <location>
        <position position="1"/>
    </location>
</feature>
<dbReference type="EMBL" id="GG673805">
    <property type="protein sequence ID" value="EER14879.1"/>
    <property type="molecule type" value="Genomic_DNA"/>
</dbReference>
<feature type="domain" description="Kinesin motor" evidence="2">
    <location>
        <begin position="1"/>
        <end position="95"/>
    </location>
</feature>